<dbReference type="RefSeq" id="XP_071906512.1">
    <property type="nucleotide sequence ID" value="XM_072050411.1"/>
</dbReference>
<evidence type="ECO:0000256" key="11">
    <source>
        <dbReference type="ARBA" id="ARBA00022777"/>
    </source>
</evidence>
<dbReference type="Gene3D" id="1.10.510.10">
    <property type="entry name" value="Transferase(Phosphotransferase) domain 1"/>
    <property type="match status" value="1"/>
</dbReference>
<dbReference type="EC" id="2.7.11.1" evidence="3"/>
<comment type="catalytic activity">
    <reaction evidence="15">
        <text>L-threonyl-[protein] + ATP = O-phospho-L-threonyl-[protein] + ADP + H(+)</text>
        <dbReference type="Rhea" id="RHEA:46608"/>
        <dbReference type="Rhea" id="RHEA-COMP:11060"/>
        <dbReference type="Rhea" id="RHEA-COMP:11605"/>
        <dbReference type="ChEBI" id="CHEBI:15378"/>
        <dbReference type="ChEBI" id="CHEBI:30013"/>
        <dbReference type="ChEBI" id="CHEBI:30616"/>
        <dbReference type="ChEBI" id="CHEBI:61977"/>
        <dbReference type="ChEBI" id="CHEBI:456216"/>
        <dbReference type="EC" id="2.7.11.1"/>
    </reaction>
</comment>
<evidence type="ECO:0000256" key="12">
    <source>
        <dbReference type="ARBA" id="ARBA00022840"/>
    </source>
</evidence>
<evidence type="ECO:0000256" key="14">
    <source>
        <dbReference type="ARBA" id="ARBA00023136"/>
    </source>
</evidence>
<comment type="catalytic activity">
    <reaction evidence="16">
        <text>L-seryl-[protein] + ATP = O-phospho-L-seryl-[protein] + ADP + H(+)</text>
        <dbReference type="Rhea" id="RHEA:17989"/>
        <dbReference type="Rhea" id="RHEA-COMP:9863"/>
        <dbReference type="Rhea" id="RHEA-COMP:11604"/>
        <dbReference type="ChEBI" id="CHEBI:15378"/>
        <dbReference type="ChEBI" id="CHEBI:29999"/>
        <dbReference type="ChEBI" id="CHEBI:30616"/>
        <dbReference type="ChEBI" id="CHEBI:83421"/>
        <dbReference type="ChEBI" id="CHEBI:456216"/>
        <dbReference type="EC" id="2.7.11.1"/>
    </reaction>
</comment>
<proteinExistence type="inferred from homology"/>
<evidence type="ECO:0000256" key="1">
    <source>
        <dbReference type="ARBA" id="ARBA00004370"/>
    </source>
</evidence>
<reference evidence="22" key="1">
    <citation type="submission" date="2025-08" db="UniProtKB">
        <authorList>
            <consortium name="RefSeq"/>
        </authorList>
    </citation>
    <scope>IDENTIFICATION</scope>
    <source>
        <tissue evidence="22">Leaves</tissue>
    </source>
</reference>
<dbReference type="InterPro" id="IPR051420">
    <property type="entry name" value="Ser_Thr_Kinases_DiverseReg"/>
</dbReference>
<evidence type="ECO:0000256" key="5">
    <source>
        <dbReference type="ARBA" id="ARBA00022614"/>
    </source>
</evidence>
<dbReference type="PANTHER" id="PTHR48005:SF57">
    <property type="entry name" value="RECEPTOR KINASE-LIKE PROTEIN XA21"/>
    <property type="match status" value="1"/>
</dbReference>
<dbReference type="GeneID" id="113689776"/>
<dbReference type="SUPFAM" id="SSF56112">
    <property type="entry name" value="Protein kinase-like (PK-like)"/>
    <property type="match status" value="1"/>
</dbReference>
<feature type="binding site" evidence="17">
    <location>
        <position position="828"/>
    </location>
    <ligand>
        <name>ATP</name>
        <dbReference type="ChEBI" id="CHEBI:30616"/>
    </ligand>
</feature>
<evidence type="ECO:0000313" key="21">
    <source>
        <dbReference type="Proteomes" id="UP001652660"/>
    </source>
</evidence>
<evidence type="ECO:0000256" key="8">
    <source>
        <dbReference type="ARBA" id="ARBA00022729"/>
    </source>
</evidence>
<keyword evidence="9" id="KW-0677">Repeat</keyword>
<keyword evidence="4" id="KW-0723">Serine/threonine-protein kinase</keyword>
<comment type="subcellular location">
    <subcellularLocation>
        <location evidence="1">Membrane</location>
    </subcellularLocation>
</comment>
<dbReference type="Pfam" id="PF00560">
    <property type="entry name" value="LRR_1"/>
    <property type="match status" value="8"/>
</dbReference>
<evidence type="ECO:0000256" key="9">
    <source>
        <dbReference type="ARBA" id="ARBA00022737"/>
    </source>
</evidence>
<evidence type="ECO:0000256" key="19">
    <source>
        <dbReference type="SAM" id="SignalP"/>
    </source>
</evidence>
<dbReference type="InterPro" id="IPR003591">
    <property type="entry name" value="Leu-rich_rpt_typical-subtyp"/>
</dbReference>
<evidence type="ECO:0000259" key="20">
    <source>
        <dbReference type="PROSITE" id="PS50011"/>
    </source>
</evidence>
<keyword evidence="10 17" id="KW-0547">Nucleotide-binding</keyword>
<keyword evidence="21" id="KW-1185">Reference proteome</keyword>
<keyword evidence="12 17" id="KW-0067">ATP-binding</keyword>
<keyword evidence="5" id="KW-0433">Leucine-rich repeat</keyword>
<evidence type="ECO:0000256" key="18">
    <source>
        <dbReference type="SAM" id="Phobius"/>
    </source>
</evidence>
<keyword evidence="7 18" id="KW-0812">Transmembrane</keyword>
<dbReference type="PROSITE" id="PS00108">
    <property type="entry name" value="PROTEIN_KINASE_ST"/>
    <property type="match status" value="1"/>
</dbReference>
<gene>
    <name evidence="22" type="primary">LOC113689776</name>
</gene>
<organism evidence="21 22">
    <name type="scientific">Coffea arabica</name>
    <name type="common">Arabian coffee</name>
    <dbReference type="NCBI Taxonomy" id="13443"/>
    <lineage>
        <taxon>Eukaryota</taxon>
        <taxon>Viridiplantae</taxon>
        <taxon>Streptophyta</taxon>
        <taxon>Embryophyta</taxon>
        <taxon>Tracheophyta</taxon>
        <taxon>Spermatophyta</taxon>
        <taxon>Magnoliopsida</taxon>
        <taxon>eudicotyledons</taxon>
        <taxon>Gunneridae</taxon>
        <taxon>Pentapetalae</taxon>
        <taxon>asterids</taxon>
        <taxon>lamiids</taxon>
        <taxon>Gentianales</taxon>
        <taxon>Rubiaceae</taxon>
        <taxon>Ixoroideae</taxon>
        <taxon>Gardenieae complex</taxon>
        <taxon>Bertiereae - Coffeeae clade</taxon>
        <taxon>Coffeeae</taxon>
        <taxon>Coffea</taxon>
    </lineage>
</organism>
<dbReference type="InterPro" id="IPR017441">
    <property type="entry name" value="Protein_kinase_ATP_BS"/>
</dbReference>
<feature type="transmembrane region" description="Helical" evidence="18">
    <location>
        <begin position="745"/>
        <end position="765"/>
    </location>
</feature>
<keyword evidence="14 18" id="KW-0472">Membrane</keyword>
<keyword evidence="8 19" id="KW-0732">Signal</keyword>
<keyword evidence="11" id="KW-0418">Kinase</keyword>
<dbReference type="PROSITE" id="PS50011">
    <property type="entry name" value="PROTEIN_KINASE_DOM"/>
    <property type="match status" value="1"/>
</dbReference>
<dbReference type="PANTHER" id="PTHR48005">
    <property type="entry name" value="LEUCINE RICH REPEAT KINASE 2"/>
    <property type="match status" value="1"/>
</dbReference>
<evidence type="ECO:0000256" key="15">
    <source>
        <dbReference type="ARBA" id="ARBA00047899"/>
    </source>
</evidence>
<evidence type="ECO:0000256" key="4">
    <source>
        <dbReference type="ARBA" id="ARBA00022527"/>
    </source>
</evidence>
<feature type="domain" description="Protein kinase" evidence="20">
    <location>
        <begin position="800"/>
        <end position="1080"/>
    </location>
</feature>
<evidence type="ECO:0000313" key="22">
    <source>
        <dbReference type="RefSeq" id="XP_071906512.1"/>
    </source>
</evidence>
<dbReference type="SUPFAM" id="SSF52058">
    <property type="entry name" value="L domain-like"/>
    <property type="match status" value="1"/>
</dbReference>
<feature type="signal peptide" evidence="19">
    <location>
        <begin position="1"/>
        <end position="22"/>
    </location>
</feature>
<evidence type="ECO:0000256" key="10">
    <source>
        <dbReference type="ARBA" id="ARBA00022741"/>
    </source>
</evidence>
<keyword evidence="6" id="KW-0808">Transferase</keyword>
<name>A0ABM4UGX0_COFAR</name>
<evidence type="ECO:0000256" key="16">
    <source>
        <dbReference type="ARBA" id="ARBA00048679"/>
    </source>
</evidence>
<dbReference type="Gene3D" id="3.80.10.10">
    <property type="entry name" value="Ribonuclease Inhibitor"/>
    <property type="match status" value="5"/>
</dbReference>
<keyword evidence="13 18" id="KW-1133">Transmembrane helix</keyword>
<dbReference type="InterPro" id="IPR011009">
    <property type="entry name" value="Kinase-like_dom_sf"/>
</dbReference>
<comment type="similarity">
    <text evidence="2">Belongs to the protein kinase superfamily. Ser/Thr protein kinase family.</text>
</comment>
<dbReference type="InterPro" id="IPR000719">
    <property type="entry name" value="Prot_kinase_dom"/>
</dbReference>
<evidence type="ECO:0000256" key="6">
    <source>
        <dbReference type="ARBA" id="ARBA00022679"/>
    </source>
</evidence>
<evidence type="ECO:0000256" key="13">
    <source>
        <dbReference type="ARBA" id="ARBA00022989"/>
    </source>
</evidence>
<dbReference type="PROSITE" id="PS00107">
    <property type="entry name" value="PROTEIN_KINASE_ATP"/>
    <property type="match status" value="1"/>
</dbReference>
<dbReference type="InterPro" id="IPR032675">
    <property type="entry name" value="LRR_dom_sf"/>
</dbReference>
<dbReference type="Pfam" id="PF00069">
    <property type="entry name" value="Pkinase"/>
    <property type="match status" value="1"/>
</dbReference>
<evidence type="ECO:0000256" key="17">
    <source>
        <dbReference type="PROSITE-ProRule" id="PRU10141"/>
    </source>
</evidence>
<dbReference type="SMART" id="SM00220">
    <property type="entry name" value="S_TKc"/>
    <property type="match status" value="1"/>
</dbReference>
<feature type="chain" id="PRO_5045507418" description="non-specific serine/threonine protein kinase" evidence="19">
    <location>
        <begin position="23"/>
        <end position="1081"/>
    </location>
</feature>
<dbReference type="InterPro" id="IPR008271">
    <property type="entry name" value="Ser/Thr_kinase_AS"/>
</dbReference>
<protein>
    <recommendedName>
        <fullName evidence="3">non-specific serine/threonine protein kinase</fullName>
        <ecNumber evidence="3">2.7.11.1</ecNumber>
    </recommendedName>
</protein>
<dbReference type="InterPro" id="IPR001611">
    <property type="entry name" value="Leu-rich_rpt"/>
</dbReference>
<dbReference type="Pfam" id="PF08263">
    <property type="entry name" value="LRRNT_2"/>
    <property type="match status" value="1"/>
</dbReference>
<dbReference type="InterPro" id="IPR013210">
    <property type="entry name" value="LRR_N_plant-typ"/>
</dbReference>
<dbReference type="InterPro" id="IPR055414">
    <property type="entry name" value="LRR_R13L4/SHOC2-like"/>
</dbReference>
<accession>A0ABM4UGX0</accession>
<dbReference type="Pfam" id="PF23598">
    <property type="entry name" value="LRR_14"/>
    <property type="match status" value="1"/>
</dbReference>
<dbReference type="Proteomes" id="UP001652660">
    <property type="component" value="Chromosome 5c"/>
</dbReference>
<evidence type="ECO:0000256" key="3">
    <source>
        <dbReference type="ARBA" id="ARBA00012513"/>
    </source>
</evidence>
<dbReference type="SMART" id="SM00369">
    <property type="entry name" value="LRR_TYP"/>
    <property type="match status" value="9"/>
</dbReference>
<dbReference type="SUPFAM" id="SSF52047">
    <property type="entry name" value="RNI-like"/>
    <property type="match status" value="1"/>
</dbReference>
<dbReference type="Gene3D" id="3.30.200.20">
    <property type="entry name" value="Phosphorylase Kinase, domain 1"/>
    <property type="match status" value="1"/>
</dbReference>
<evidence type="ECO:0000256" key="2">
    <source>
        <dbReference type="ARBA" id="ARBA00008684"/>
    </source>
</evidence>
<evidence type="ECO:0000256" key="7">
    <source>
        <dbReference type="ARBA" id="ARBA00022692"/>
    </source>
</evidence>
<sequence>MGKIHFLIASLLMANYFMLHQAIIPPQNLTTDISALLEFKSHISLDHFGFLNNWSSTTFVCNWTGISCAFKNQRVAALNLSNWSLRGIIPPHLGNLTILTSLDFSHNNFSGFIPHQLANLRSLKLMNIGYNNLSGEIPSWFGNLQELQFLLLNNNSFSGVIPLSVGNISKLKQLNLGCNLLEGNIPKRIGNLSNLRTLTLRGNQLTGSIPSGIFNMSLEEIDFAENSLSGSLPIDICNHPLEQIKALNLSVNQLQGSIPSELYKCRDLEHLSLSNNQFNGRIPRTLGYLDKLKDLSIGGNNFTGELPSEIGNPKLETLYLGSNNLAGHVQPGVFNMSSLIRMSLVENNFNGSLPFSMWTTLPNLQVLNLRTNKFTGTISSPISNASKLTVLSLTENSFTGPIPNTLGDLRFFKRLFAGGNNFTRESSTPELRFITSLTNCRELEGVELSLNQFNGFLPTSIGNFSKTLTTFDAFGSKIMGTIPSEIGNISSLESINMDSNEFTGSIPSTIGKLTRLDRIYLEHNRLQGSIPAELCQLKMLGDLYLNENLLSGPIPYCLGEITSLRRVFLHLNNLTSTIPLSFWNLNDLLSLNLSSNSLSGDIPSQIQNLKVIIELDLSWNQLSGDILSSFSAAQSLVFLSLAHNTFRGRIPQSMGNLISLEDLDLSHNDFSGTIPQSLVKLGGLNYFNVSFNRLEGEVPTGGPFANFTAQSFSQNFALCGLARLDLPPCKTKSPSHSGSRNILKYILPPIVFAILMVAVVTFLLVRKRRSTEISSEISLFQQWYWRRVSYEEILEATDSFSSSNLLGTGSFGSVFKGTLLDGSIVAVKVFHLQFMDLTKSFDAECEVLASIRHRNLIKILSCCVNRDFRALVLEYMPNGSLEKWLHSENYFLDVVQRFKIIVDVAFALEYLHHDHAPDVVHCDLKPSNILLDEDMVAHVCDFSVSKIFGNGETMIQTNTLATIGYMAPEYGEKGIVSTSGDVYSFGIILLETFTGKKPTDDIFGEELNLKQWVSKSIEANSVMKVVDRNLIKKDPNFCLMEQCLLSILRVGLLCLSDLPHERIDMRNIVARLENIEVPLVK</sequence>
<dbReference type="CDD" id="cd14066">
    <property type="entry name" value="STKc_IRAK"/>
    <property type="match status" value="1"/>
</dbReference>